<dbReference type="EMBL" id="CP094970">
    <property type="protein sequence ID" value="UYM04435.1"/>
    <property type="molecule type" value="Genomic_DNA"/>
</dbReference>
<evidence type="ECO:0000313" key="2">
    <source>
        <dbReference type="Proteomes" id="UP001164390"/>
    </source>
</evidence>
<accession>A0AA46TFT5</accession>
<dbReference type="Proteomes" id="UP001164390">
    <property type="component" value="Chromosome"/>
</dbReference>
<organism evidence="1 2">
    <name type="scientific">Solicola gregarius</name>
    <dbReference type="NCBI Taxonomy" id="2908642"/>
    <lineage>
        <taxon>Bacteria</taxon>
        <taxon>Bacillati</taxon>
        <taxon>Actinomycetota</taxon>
        <taxon>Actinomycetes</taxon>
        <taxon>Propionibacteriales</taxon>
        <taxon>Nocardioidaceae</taxon>
        <taxon>Solicola</taxon>
    </lineage>
</organism>
<proteinExistence type="predicted"/>
<reference evidence="1" key="1">
    <citation type="submission" date="2022-01" db="EMBL/GenBank/DDBJ databases">
        <title>Nocardioidaceae gen. sp. A5X3R13.</title>
        <authorList>
            <person name="Lopez Marin M.A."/>
            <person name="Uhlik O."/>
        </authorList>
    </citation>
    <scope>NUCLEOTIDE SEQUENCE</scope>
    <source>
        <strain evidence="1">A5X3R13</strain>
    </source>
</reference>
<name>A0AA46TFT5_9ACTN</name>
<sequence>MGSATFLYDGDCAFCSSCARFVERHIARDVMVLPWQRADLESLGVTAEACDDAVQWIDPDGRHSAGPEAIADIMRAGRTWARPFGRLLGRRVILRVAWPAYRWVSEHRDKMPGGTATCALPASERPGSPE</sequence>
<protein>
    <submittedName>
        <fullName evidence="1">DUF393 domain-containing protein</fullName>
    </submittedName>
</protein>
<gene>
    <name evidence="1" type="ORF">L0C25_18125</name>
</gene>
<evidence type="ECO:0000313" key="1">
    <source>
        <dbReference type="EMBL" id="UYM04435.1"/>
    </source>
</evidence>
<dbReference type="InterPro" id="IPR007263">
    <property type="entry name" value="DCC1-like"/>
</dbReference>
<dbReference type="AlphaFoldDB" id="A0AA46TFT5"/>
<dbReference type="Pfam" id="PF04134">
    <property type="entry name" value="DCC1-like"/>
    <property type="match status" value="1"/>
</dbReference>
<keyword evidence="2" id="KW-1185">Reference proteome</keyword>
<dbReference type="KEGG" id="sgrg:L0C25_18125"/>
<dbReference type="RefSeq" id="WP_271633147.1">
    <property type="nucleotide sequence ID" value="NZ_CP094970.1"/>
</dbReference>
<dbReference type="GO" id="GO:0015035">
    <property type="term" value="F:protein-disulfide reductase activity"/>
    <property type="evidence" value="ECO:0007669"/>
    <property type="project" value="InterPro"/>
</dbReference>